<sequence precursor="true">MMKTFTKLAGLSLAVLISGSAFAQNLTAIPAAPGTVYGAPIDGHVVHDGFIHDSYPGPIHLDAAPEPLFTRVKYKDKKKAHPCAVTKIIRVNDPCACDDGCCGPKCVFIEICVPPCGCENVKCRRDGDRLRYDYGKYAVDIRVKKGYIVVDYKR</sequence>
<dbReference type="EMBL" id="CP017641">
    <property type="protein sequence ID" value="APZ92618.1"/>
    <property type="molecule type" value="Genomic_DNA"/>
</dbReference>
<proteinExistence type="predicted"/>
<dbReference type="AlphaFoldDB" id="A0A1P8WEX3"/>
<evidence type="ECO:0000313" key="2">
    <source>
        <dbReference type="EMBL" id="APZ92618.1"/>
    </source>
</evidence>
<evidence type="ECO:0000256" key="1">
    <source>
        <dbReference type="SAM" id="SignalP"/>
    </source>
</evidence>
<name>A0A1P8WEX3_9PLAN</name>
<accession>A0A1P8WEX3</accession>
<gene>
    <name evidence="2" type="ORF">Fuma_02229</name>
</gene>
<dbReference type="RefSeq" id="WP_145944109.1">
    <property type="nucleotide sequence ID" value="NZ_CP017641.1"/>
</dbReference>
<evidence type="ECO:0000313" key="3">
    <source>
        <dbReference type="Proteomes" id="UP000187735"/>
    </source>
</evidence>
<feature type="chain" id="PRO_5013224534" evidence="1">
    <location>
        <begin position="24"/>
        <end position="154"/>
    </location>
</feature>
<dbReference type="Proteomes" id="UP000187735">
    <property type="component" value="Chromosome"/>
</dbReference>
<keyword evidence="1" id="KW-0732">Signal</keyword>
<dbReference type="OrthoDB" id="212860at2"/>
<protein>
    <submittedName>
        <fullName evidence="2">Uncharacterized protein</fullName>
    </submittedName>
</protein>
<feature type="signal peptide" evidence="1">
    <location>
        <begin position="1"/>
        <end position="23"/>
    </location>
</feature>
<dbReference type="KEGG" id="fmr:Fuma_02229"/>
<organism evidence="2 3">
    <name type="scientific">Fuerstiella marisgermanici</name>
    <dbReference type="NCBI Taxonomy" id="1891926"/>
    <lineage>
        <taxon>Bacteria</taxon>
        <taxon>Pseudomonadati</taxon>
        <taxon>Planctomycetota</taxon>
        <taxon>Planctomycetia</taxon>
        <taxon>Planctomycetales</taxon>
        <taxon>Planctomycetaceae</taxon>
        <taxon>Fuerstiella</taxon>
    </lineage>
</organism>
<keyword evidence="3" id="KW-1185">Reference proteome</keyword>
<reference evidence="2 3" key="1">
    <citation type="journal article" date="2016" name="Front. Microbiol.">
        <title>Fuerstia marisgermanicae gen. nov., sp. nov., an Unusual Member of the Phylum Planctomycetes from the German Wadden Sea.</title>
        <authorList>
            <person name="Kohn T."/>
            <person name="Heuer A."/>
            <person name="Jogler M."/>
            <person name="Vollmers J."/>
            <person name="Boedeker C."/>
            <person name="Bunk B."/>
            <person name="Rast P."/>
            <person name="Borchert D."/>
            <person name="Glockner I."/>
            <person name="Freese H.M."/>
            <person name="Klenk H.P."/>
            <person name="Overmann J."/>
            <person name="Kaster A.K."/>
            <person name="Rohde M."/>
            <person name="Wiegand S."/>
            <person name="Jogler C."/>
        </authorList>
    </citation>
    <scope>NUCLEOTIDE SEQUENCE [LARGE SCALE GENOMIC DNA]</scope>
    <source>
        <strain evidence="2 3">NH11</strain>
    </source>
</reference>